<dbReference type="VEuPathDB" id="VectorBase:PHUM490270"/>
<dbReference type="GO" id="GO:0048788">
    <property type="term" value="C:cytoskeleton of presynaptic active zone"/>
    <property type="evidence" value="ECO:0007669"/>
    <property type="project" value="TreeGrafter"/>
</dbReference>
<dbReference type="GO" id="GO:0006886">
    <property type="term" value="P:intracellular protein transport"/>
    <property type="evidence" value="ECO:0007669"/>
    <property type="project" value="InterPro"/>
</dbReference>
<dbReference type="AlphaFoldDB" id="E0VWR2"/>
<evidence type="ECO:0000313" key="10">
    <source>
        <dbReference type="EMBL" id="EEB17818.1"/>
    </source>
</evidence>
<keyword evidence="4" id="KW-0862">Zinc</keyword>
<dbReference type="InterPro" id="IPR039032">
    <property type="entry name" value="Rim-like"/>
</dbReference>
<dbReference type="GO" id="GO:0048791">
    <property type="term" value="P:calcium ion-regulated exocytosis of neurotransmitter"/>
    <property type="evidence" value="ECO:0007669"/>
    <property type="project" value="TreeGrafter"/>
</dbReference>
<dbReference type="EnsemblMetazoa" id="PHUM490270-RA">
    <property type="protein sequence ID" value="PHUM490270-PA"/>
    <property type="gene ID" value="PHUM490270"/>
</dbReference>
<feature type="compositionally biased region" description="Basic and acidic residues" evidence="7">
    <location>
        <begin position="169"/>
        <end position="181"/>
    </location>
</feature>
<evidence type="ECO:0000256" key="2">
    <source>
        <dbReference type="ARBA" id="ARBA00022737"/>
    </source>
</evidence>
<evidence type="ECO:0000256" key="1">
    <source>
        <dbReference type="ARBA" id="ARBA00022723"/>
    </source>
</evidence>
<dbReference type="FunFam" id="3.30.40.10:FF:000453">
    <property type="entry name" value="Uncharacterized protein, isoform D"/>
    <property type="match status" value="1"/>
</dbReference>
<dbReference type="GO" id="GO:0042734">
    <property type="term" value="C:presynaptic membrane"/>
    <property type="evidence" value="ECO:0007669"/>
    <property type="project" value="TreeGrafter"/>
</dbReference>
<dbReference type="Proteomes" id="UP000009046">
    <property type="component" value="Unassembled WGS sequence"/>
</dbReference>
<evidence type="ECO:0000313" key="12">
    <source>
        <dbReference type="Proteomes" id="UP000009046"/>
    </source>
</evidence>
<evidence type="ECO:0000256" key="7">
    <source>
        <dbReference type="SAM" id="MobiDB-lite"/>
    </source>
</evidence>
<evidence type="ECO:0000256" key="5">
    <source>
        <dbReference type="PROSITE-ProRule" id="PRU00091"/>
    </source>
</evidence>
<feature type="region of interest" description="Disordered" evidence="7">
    <location>
        <begin position="169"/>
        <end position="219"/>
    </location>
</feature>
<dbReference type="SUPFAM" id="SSF57903">
    <property type="entry name" value="FYVE/PHD zinc finger"/>
    <property type="match status" value="1"/>
</dbReference>
<keyword evidence="12" id="KW-1185">Reference proteome</keyword>
<evidence type="ECO:0000259" key="9">
    <source>
        <dbReference type="PROSITE" id="PS50916"/>
    </source>
</evidence>
<dbReference type="InParanoid" id="E0VWR2"/>
<keyword evidence="3 5" id="KW-0863">Zinc-finger</keyword>
<dbReference type="InterPro" id="IPR011011">
    <property type="entry name" value="Znf_FYVE_PHD"/>
</dbReference>
<dbReference type="CTD" id="8235739"/>
<dbReference type="GeneID" id="8235739"/>
<dbReference type="EMBL" id="AAZO01005933">
    <property type="status" value="NOT_ANNOTATED_CDS"/>
    <property type="molecule type" value="Genomic_DNA"/>
</dbReference>
<feature type="coiled-coil region" evidence="6">
    <location>
        <begin position="19"/>
        <end position="56"/>
    </location>
</feature>
<keyword evidence="6" id="KW-0175">Coiled coil</keyword>
<dbReference type="PROSITE" id="PS50916">
    <property type="entry name" value="RABBD"/>
    <property type="match status" value="1"/>
</dbReference>
<feature type="compositionally biased region" description="Polar residues" evidence="7">
    <location>
        <begin position="184"/>
        <end position="207"/>
    </location>
</feature>
<dbReference type="KEGG" id="phu:Phum_PHUM490270"/>
<dbReference type="PANTHER" id="PTHR12157">
    <property type="entry name" value="REGULATING SYNAPTIC MEMBRANE EXOCYTOSIS PROTEIN"/>
    <property type="match status" value="1"/>
</dbReference>
<dbReference type="EMBL" id="DS235823">
    <property type="protein sequence ID" value="EEB17818.1"/>
    <property type="molecule type" value="Genomic_DNA"/>
</dbReference>
<protein>
    <submittedName>
        <fullName evidence="10 11">Rab3 interacting molecule, putative</fullName>
    </submittedName>
</protein>
<feature type="domain" description="RabBD" evidence="9">
    <location>
        <begin position="4"/>
        <end position="130"/>
    </location>
</feature>
<sequence length="356" mass="41426">MTDRPDLSHLTEEERQIIEKVMMRQKQEEERENEIMRRKQDEVQVLEETIRQRSEQQKKAGIELDATCHICLKTKFADGVGHICNYCSIRCCARCGGKVTLRSNKVIWVCIVCRKKQELLSKTGQWINKGLGGTHDSVMSKIQADLNQQQFPMMNENLQQSLNIDKRPKLERAHSAAEKENLPLQRSNSQLRRQYSQQEQSTRTSADQQQYQRYGRYQEEDPRFYRAELEDLMRSAPYYDQTSQDVGYRTEQMSGEYEKRNIYPELLVRGSEFRTNMDGQRNQSVSSGSTNNKKHKRTGSVKKQHGSSGRHHTQIQRSFSSSDDDLRSPECTSGEDMDNSKIDKGEIFINRIVQGK</sequence>
<dbReference type="OrthoDB" id="420032at2759"/>
<proteinExistence type="predicted"/>
<dbReference type="HOGENOM" id="CLU_041721_0_0_1"/>
<feature type="compositionally biased region" description="Basic residues" evidence="7">
    <location>
        <begin position="292"/>
        <end position="314"/>
    </location>
</feature>
<name>E0VWR2_PEDHC</name>
<evidence type="ECO:0000259" key="8">
    <source>
        <dbReference type="PROSITE" id="PS50178"/>
    </source>
</evidence>
<evidence type="ECO:0000256" key="4">
    <source>
        <dbReference type="ARBA" id="ARBA00022833"/>
    </source>
</evidence>
<dbReference type="GO" id="GO:0048167">
    <property type="term" value="P:regulation of synaptic plasticity"/>
    <property type="evidence" value="ECO:0007669"/>
    <property type="project" value="TreeGrafter"/>
</dbReference>
<reference evidence="10" key="2">
    <citation type="submission" date="2007-04" db="EMBL/GenBank/DDBJ databases">
        <title>The genome of the human body louse.</title>
        <authorList>
            <consortium name="The Human Body Louse Genome Consortium"/>
            <person name="Kirkness E."/>
            <person name="Walenz B."/>
            <person name="Hass B."/>
            <person name="Bruggner R."/>
            <person name="Strausberg R."/>
        </authorList>
    </citation>
    <scope>NUCLEOTIDE SEQUENCE</scope>
    <source>
        <strain evidence="10">USDA</strain>
    </source>
</reference>
<keyword evidence="2" id="KW-0677">Repeat</keyword>
<dbReference type="GO" id="GO:0050806">
    <property type="term" value="P:positive regulation of synaptic transmission"/>
    <property type="evidence" value="ECO:0007669"/>
    <property type="project" value="TreeGrafter"/>
</dbReference>
<dbReference type="GO" id="GO:0031267">
    <property type="term" value="F:small GTPase binding"/>
    <property type="evidence" value="ECO:0007669"/>
    <property type="project" value="InterPro"/>
</dbReference>
<reference evidence="10" key="1">
    <citation type="submission" date="2007-04" db="EMBL/GenBank/DDBJ databases">
        <title>Annotation of Pediculus humanus corporis strain USDA.</title>
        <authorList>
            <person name="Kirkness E."/>
            <person name="Hannick L."/>
            <person name="Hass B."/>
            <person name="Bruggner R."/>
            <person name="Lawson D."/>
            <person name="Bidwell S."/>
            <person name="Joardar V."/>
            <person name="Caler E."/>
            <person name="Walenz B."/>
            <person name="Inman J."/>
            <person name="Schobel S."/>
            <person name="Galinsky K."/>
            <person name="Amedeo P."/>
            <person name="Strausberg R."/>
        </authorList>
    </citation>
    <scope>NUCLEOTIDE SEQUENCE</scope>
    <source>
        <strain evidence="10">USDA</strain>
    </source>
</reference>
<dbReference type="PANTHER" id="PTHR12157:SF21">
    <property type="entry name" value="RAB3 INTERACTING MOLECULE, ISOFORM F"/>
    <property type="match status" value="1"/>
</dbReference>
<keyword evidence="1" id="KW-0479">Metal-binding</keyword>
<evidence type="ECO:0000256" key="6">
    <source>
        <dbReference type="SAM" id="Coils"/>
    </source>
</evidence>
<accession>E0VWR2</accession>
<dbReference type="InterPro" id="IPR017455">
    <property type="entry name" value="Znf_FYVE-rel"/>
</dbReference>
<dbReference type="Gene3D" id="3.30.40.10">
    <property type="entry name" value="Zinc/RING finger domain, C3HC4 (zinc finger)"/>
    <property type="match status" value="1"/>
</dbReference>
<feature type="region of interest" description="Disordered" evidence="7">
    <location>
        <begin position="273"/>
        <end position="343"/>
    </location>
</feature>
<reference evidence="11" key="3">
    <citation type="submission" date="2020-05" db="UniProtKB">
        <authorList>
            <consortium name="EnsemblMetazoa"/>
        </authorList>
    </citation>
    <scope>IDENTIFICATION</scope>
    <source>
        <strain evidence="11">USDA</strain>
    </source>
</reference>
<dbReference type="InterPro" id="IPR010911">
    <property type="entry name" value="Rab_BD"/>
</dbReference>
<dbReference type="InterPro" id="IPR013083">
    <property type="entry name" value="Znf_RING/FYVE/PHD"/>
</dbReference>
<gene>
    <name evidence="11" type="primary">8235739</name>
    <name evidence="10" type="ORF">Phum_PHUM490270</name>
</gene>
<dbReference type="STRING" id="121224.E0VWR2"/>
<dbReference type="GO" id="GO:0042391">
    <property type="term" value="P:regulation of membrane potential"/>
    <property type="evidence" value="ECO:0007669"/>
    <property type="project" value="TreeGrafter"/>
</dbReference>
<dbReference type="RefSeq" id="XP_002430556.1">
    <property type="nucleotide sequence ID" value="XM_002430511.1"/>
</dbReference>
<dbReference type="eggNOG" id="KOG3799">
    <property type="taxonomic scope" value="Eukaryota"/>
</dbReference>
<feature type="domain" description="FYVE-type" evidence="8">
    <location>
        <begin position="68"/>
        <end position="118"/>
    </location>
</feature>
<organism>
    <name type="scientific">Pediculus humanus subsp. corporis</name>
    <name type="common">Body louse</name>
    <dbReference type="NCBI Taxonomy" id="121224"/>
    <lineage>
        <taxon>Eukaryota</taxon>
        <taxon>Metazoa</taxon>
        <taxon>Ecdysozoa</taxon>
        <taxon>Arthropoda</taxon>
        <taxon>Hexapoda</taxon>
        <taxon>Insecta</taxon>
        <taxon>Pterygota</taxon>
        <taxon>Neoptera</taxon>
        <taxon>Paraneoptera</taxon>
        <taxon>Psocodea</taxon>
        <taxon>Troctomorpha</taxon>
        <taxon>Phthiraptera</taxon>
        <taxon>Anoplura</taxon>
        <taxon>Pediculidae</taxon>
        <taxon>Pediculus</taxon>
    </lineage>
</organism>
<evidence type="ECO:0000256" key="3">
    <source>
        <dbReference type="ARBA" id="ARBA00022771"/>
    </source>
</evidence>
<dbReference type="InterPro" id="IPR054386">
    <property type="entry name" value="RIM_Znf"/>
</dbReference>
<feature type="compositionally biased region" description="Polar residues" evidence="7">
    <location>
        <begin position="273"/>
        <end position="291"/>
    </location>
</feature>
<dbReference type="GO" id="GO:0044325">
    <property type="term" value="F:transmembrane transporter binding"/>
    <property type="evidence" value="ECO:0007669"/>
    <property type="project" value="TreeGrafter"/>
</dbReference>
<dbReference type="PROSITE" id="PS50178">
    <property type="entry name" value="ZF_FYVE"/>
    <property type="match status" value="1"/>
</dbReference>
<dbReference type="Pfam" id="PF22601">
    <property type="entry name" value="RIM2a_ZnF"/>
    <property type="match status" value="1"/>
</dbReference>
<evidence type="ECO:0000313" key="11">
    <source>
        <dbReference type="EnsemblMetazoa" id="PHUM490270-PA"/>
    </source>
</evidence>
<dbReference type="GO" id="GO:0008270">
    <property type="term" value="F:zinc ion binding"/>
    <property type="evidence" value="ECO:0007669"/>
    <property type="project" value="UniProtKB-KW"/>
</dbReference>